<proteinExistence type="predicted"/>
<feature type="compositionally biased region" description="Basic and acidic residues" evidence="1">
    <location>
        <begin position="21"/>
        <end position="33"/>
    </location>
</feature>
<evidence type="ECO:0000313" key="3">
    <source>
        <dbReference type="Proteomes" id="UP000254841"/>
    </source>
</evidence>
<organism evidence="2 3">
    <name type="scientific">Helicobacter canis</name>
    <dbReference type="NCBI Taxonomy" id="29419"/>
    <lineage>
        <taxon>Bacteria</taxon>
        <taxon>Pseudomonadati</taxon>
        <taxon>Campylobacterota</taxon>
        <taxon>Epsilonproteobacteria</taxon>
        <taxon>Campylobacterales</taxon>
        <taxon>Helicobacteraceae</taxon>
        <taxon>Helicobacter</taxon>
    </lineage>
</organism>
<dbReference type="RefSeq" id="WP_170235200.1">
    <property type="nucleotide sequence ID" value="NZ_VXKE01000020.1"/>
</dbReference>
<name>A0A377JL30_9HELI</name>
<accession>A0A377JL30</accession>
<reference evidence="2 3" key="1">
    <citation type="submission" date="2018-06" db="EMBL/GenBank/DDBJ databases">
        <authorList>
            <consortium name="Pathogen Informatics"/>
            <person name="Doyle S."/>
        </authorList>
    </citation>
    <scope>NUCLEOTIDE SEQUENCE [LARGE SCALE GENOMIC DNA]</scope>
    <source>
        <strain evidence="2 3">NCTC12410</strain>
    </source>
</reference>
<dbReference type="EMBL" id="UGHV01000004">
    <property type="protein sequence ID" value="STP06484.1"/>
    <property type="molecule type" value="Genomic_DNA"/>
</dbReference>
<feature type="compositionally biased region" description="Basic and acidic residues" evidence="1">
    <location>
        <begin position="1"/>
        <end position="11"/>
    </location>
</feature>
<feature type="region of interest" description="Disordered" evidence="1">
    <location>
        <begin position="1"/>
        <end position="51"/>
    </location>
</feature>
<dbReference type="AlphaFoldDB" id="A0A377JL30"/>
<gene>
    <name evidence="2" type="ORF">NCTC12410_02023</name>
</gene>
<evidence type="ECO:0000256" key="1">
    <source>
        <dbReference type="SAM" id="MobiDB-lite"/>
    </source>
</evidence>
<sequence length="51" mass="5753">MSKEIQKDGLKRGPKPTAKSTGEKDQRRKDNKDTPGNTNELKPSKNSKKQK</sequence>
<protein>
    <submittedName>
        <fullName evidence="2">Uncharacterized protein</fullName>
    </submittedName>
</protein>
<evidence type="ECO:0000313" key="2">
    <source>
        <dbReference type="EMBL" id="STP06484.1"/>
    </source>
</evidence>
<dbReference type="Proteomes" id="UP000254841">
    <property type="component" value="Unassembled WGS sequence"/>
</dbReference>